<organism evidence="1 2">
    <name type="scientific">Pelomonas baiyunensis</name>
    <dbReference type="NCBI Taxonomy" id="3299026"/>
    <lineage>
        <taxon>Bacteria</taxon>
        <taxon>Pseudomonadati</taxon>
        <taxon>Pseudomonadota</taxon>
        <taxon>Betaproteobacteria</taxon>
        <taxon>Burkholderiales</taxon>
        <taxon>Sphaerotilaceae</taxon>
        <taxon>Roseateles</taxon>
    </lineage>
</organism>
<comment type="caution">
    <text evidence="1">The sequence shown here is derived from an EMBL/GenBank/DDBJ whole genome shotgun (WGS) entry which is preliminary data.</text>
</comment>
<evidence type="ECO:0000313" key="2">
    <source>
        <dbReference type="Proteomes" id="UP001606303"/>
    </source>
</evidence>
<dbReference type="EMBL" id="JBIGIB010000001">
    <property type="protein sequence ID" value="MFG6465024.1"/>
    <property type="molecule type" value="Genomic_DNA"/>
</dbReference>
<dbReference type="RefSeq" id="WP_394379830.1">
    <property type="nucleotide sequence ID" value="NZ_JBIGIB010000001.1"/>
</dbReference>
<sequence length="224" mass="25315">MPKSAISFRIPTRLWDAFKGQTDSLFLSRAPFLDYMVRRELANLREELKGLKQSTRAKRHVAGVLKRQDLTSVNIEVQPETADALREATAAHNMGRDAFMSRLVIFLRSTDSLLRYLEVPLTVQRRGIGSSLEDMPTSPLGAMEAVRDDPLFYVRAHVEDVHGCGIYRAPLPSSADWAACYLPDDQVPNTPANRRRLKEEAEFLAIFSDEPQVDAKRTARRSSK</sequence>
<proteinExistence type="predicted"/>
<name>A0ABW7GT82_9BURK</name>
<gene>
    <name evidence="1" type="ORF">ACG01O_00240</name>
</gene>
<accession>A0ABW7GT82</accession>
<dbReference type="Proteomes" id="UP001606303">
    <property type="component" value="Unassembled WGS sequence"/>
</dbReference>
<evidence type="ECO:0000313" key="1">
    <source>
        <dbReference type="EMBL" id="MFG6465024.1"/>
    </source>
</evidence>
<protein>
    <submittedName>
        <fullName evidence="1">Uncharacterized protein</fullName>
    </submittedName>
</protein>
<reference evidence="1 2" key="1">
    <citation type="submission" date="2024-08" db="EMBL/GenBank/DDBJ databases">
        <authorList>
            <person name="Lu H."/>
        </authorList>
    </citation>
    <scope>NUCLEOTIDE SEQUENCE [LARGE SCALE GENOMIC DNA]</scope>
    <source>
        <strain evidence="1 2">BYS87W</strain>
    </source>
</reference>
<keyword evidence="2" id="KW-1185">Reference proteome</keyword>